<proteinExistence type="predicted"/>
<gene>
    <name evidence="2" type="ORF">HUK81_16535</name>
</gene>
<feature type="region of interest" description="Disordered" evidence="1">
    <location>
        <begin position="10"/>
        <end position="63"/>
    </location>
</feature>
<feature type="compositionally biased region" description="Low complexity" evidence="1">
    <location>
        <begin position="53"/>
        <end position="63"/>
    </location>
</feature>
<organism evidence="2 3">
    <name type="scientific">Komagataeibacter swingsii</name>
    <dbReference type="NCBI Taxonomy" id="215220"/>
    <lineage>
        <taxon>Bacteria</taxon>
        <taxon>Pseudomonadati</taxon>
        <taxon>Pseudomonadota</taxon>
        <taxon>Alphaproteobacteria</taxon>
        <taxon>Acetobacterales</taxon>
        <taxon>Acetobacteraceae</taxon>
        <taxon>Komagataeibacter</taxon>
    </lineage>
</organism>
<accession>A0A850P716</accession>
<protein>
    <submittedName>
        <fullName evidence="2">Uncharacterized protein</fullName>
    </submittedName>
</protein>
<sequence>MAYPPVFAVGADTGMDTGVNSGEARPAVAARASQPGAAGDAPAVPPGQPCMGAAAAPAPARAR</sequence>
<dbReference type="Proteomes" id="UP000522590">
    <property type="component" value="Unassembled WGS sequence"/>
</dbReference>
<dbReference type="AlphaFoldDB" id="A0A850P716"/>
<evidence type="ECO:0000256" key="1">
    <source>
        <dbReference type="SAM" id="MobiDB-lite"/>
    </source>
</evidence>
<comment type="caution">
    <text evidence="2">The sequence shown here is derived from an EMBL/GenBank/DDBJ whole genome shotgun (WGS) entry which is preliminary data.</text>
</comment>
<dbReference type="RefSeq" id="WP_218062715.1">
    <property type="nucleotide sequence ID" value="NZ_JABXXS010000069.1"/>
</dbReference>
<feature type="non-terminal residue" evidence="2">
    <location>
        <position position="63"/>
    </location>
</feature>
<name>A0A850P716_9PROT</name>
<reference evidence="2 3" key="1">
    <citation type="submission" date="2020-06" db="EMBL/GenBank/DDBJ databases">
        <title>Description of novel acetic acid bacteria.</title>
        <authorList>
            <person name="Sombolestani A."/>
        </authorList>
    </citation>
    <scope>NUCLEOTIDE SEQUENCE [LARGE SCALE GENOMIC DNA]</scope>
    <source>
        <strain evidence="2 3">LMG 25</strain>
    </source>
</reference>
<evidence type="ECO:0000313" key="2">
    <source>
        <dbReference type="EMBL" id="NVN38489.1"/>
    </source>
</evidence>
<evidence type="ECO:0000313" key="3">
    <source>
        <dbReference type="Proteomes" id="UP000522590"/>
    </source>
</evidence>
<dbReference type="EMBL" id="JABXXS010000069">
    <property type="protein sequence ID" value="NVN38489.1"/>
    <property type="molecule type" value="Genomic_DNA"/>
</dbReference>